<dbReference type="AlphaFoldDB" id="K1S905"/>
<feature type="domain" description="AP2-like integrase N-terminal" evidence="1">
    <location>
        <begin position="11"/>
        <end position="47"/>
    </location>
</feature>
<proteinExistence type="predicted"/>
<dbReference type="EMBL" id="AJWZ01009231">
    <property type="protein sequence ID" value="EKC51899.1"/>
    <property type="molecule type" value="Genomic_DNA"/>
</dbReference>
<name>K1S905_9ZZZZ</name>
<feature type="non-terminal residue" evidence="2">
    <location>
        <position position="63"/>
    </location>
</feature>
<sequence length="63" mass="7663">MPAYKDTVTGKWYCKFNYKNWLGEKKTKFKRGFVTKKEALAWEREFLMTEQADMNMELEPFVE</sequence>
<dbReference type="InterPro" id="IPR028259">
    <property type="entry name" value="AP2-like_int_N"/>
</dbReference>
<protein>
    <submittedName>
        <fullName evidence="2">Phage integrase</fullName>
    </submittedName>
</protein>
<evidence type="ECO:0000313" key="2">
    <source>
        <dbReference type="EMBL" id="EKC51899.1"/>
    </source>
</evidence>
<reference evidence="2" key="1">
    <citation type="journal article" date="2013" name="Environ. Microbiol.">
        <title>Microbiota from the distal guts of lean and obese adolescents exhibit partial functional redundancy besides clear differences in community structure.</title>
        <authorList>
            <person name="Ferrer M."/>
            <person name="Ruiz A."/>
            <person name="Lanza F."/>
            <person name="Haange S.B."/>
            <person name="Oberbach A."/>
            <person name="Till H."/>
            <person name="Bargiela R."/>
            <person name="Campoy C."/>
            <person name="Segura M.T."/>
            <person name="Richter M."/>
            <person name="von Bergen M."/>
            <person name="Seifert J."/>
            <person name="Suarez A."/>
        </authorList>
    </citation>
    <scope>NUCLEOTIDE SEQUENCE</scope>
</reference>
<organism evidence="2">
    <name type="scientific">human gut metagenome</name>
    <dbReference type="NCBI Taxonomy" id="408170"/>
    <lineage>
        <taxon>unclassified sequences</taxon>
        <taxon>metagenomes</taxon>
        <taxon>organismal metagenomes</taxon>
    </lineage>
</organism>
<comment type="caution">
    <text evidence="2">The sequence shown here is derived from an EMBL/GenBank/DDBJ whole genome shotgun (WGS) entry which is preliminary data.</text>
</comment>
<accession>K1S905</accession>
<gene>
    <name evidence="2" type="ORF">OBE_13370</name>
</gene>
<evidence type="ECO:0000259" key="1">
    <source>
        <dbReference type="Pfam" id="PF14657"/>
    </source>
</evidence>
<dbReference type="Pfam" id="PF14657">
    <property type="entry name" value="Arm-DNA-bind_4"/>
    <property type="match status" value="1"/>
</dbReference>